<keyword evidence="1" id="KW-0119">Carbohydrate metabolism</keyword>
<dbReference type="Gene3D" id="3.30.420.40">
    <property type="match status" value="2"/>
</dbReference>
<gene>
    <name evidence="1" type="primary">anmK</name>
    <name evidence="2" type="ORF">LACPI_2253</name>
</gene>
<keyword evidence="1" id="KW-0808">Transferase</keyword>
<dbReference type="HOGENOM" id="CLU_038782_1_0_9"/>
<dbReference type="AlphaFoldDB" id="A0A0D6DZR4"/>
<evidence type="ECO:0000313" key="3">
    <source>
        <dbReference type="Proteomes" id="UP000033166"/>
    </source>
</evidence>
<dbReference type="GO" id="GO:0005524">
    <property type="term" value="F:ATP binding"/>
    <property type="evidence" value="ECO:0007669"/>
    <property type="project" value="UniProtKB-UniRule"/>
</dbReference>
<name>A0A0D6DZR4_9LACT</name>
<keyword evidence="1 2" id="KW-0418">Kinase</keyword>
<dbReference type="EMBL" id="LN774769">
    <property type="protein sequence ID" value="CEN29453.1"/>
    <property type="molecule type" value="Genomic_DNA"/>
</dbReference>
<dbReference type="EC" id="2.7.1.170" evidence="1"/>
<dbReference type="HAMAP" id="MF_01270">
    <property type="entry name" value="AnhMurNAc_kinase"/>
    <property type="match status" value="1"/>
</dbReference>
<comment type="pathway">
    <text evidence="1">Amino-sugar metabolism; 1,6-anhydro-N-acetylmuramate degradation.</text>
</comment>
<comment type="catalytic activity">
    <reaction evidence="1">
        <text>1,6-anhydro-N-acetyl-beta-muramate + ATP + H2O = N-acetyl-D-muramate 6-phosphate + ADP + H(+)</text>
        <dbReference type="Rhea" id="RHEA:24952"/>
        <dbReference type="ChEBI" id="CHEBI:15377"/>
        <dbReference type="ChEBI" id="CHEBI:15378"/>
        <dbReference type="ChEBI" id="CHEBI:30616"/>
        <dbReference type="ChEBI" id="CHEBI:58690"/>
        <dbReference type="ChEBI" id="CHEBI:58722"/>
        <dbReference type="ChEBI" id="CHEBI:456216"/>
        <dbReference type="EC" id="2.7.1.170"/>
    </reaction>
</comment>
<keyword evidence="1" id="KW-0067">ATP-binding</keyword>
<dbReference type="GO" id="GO:0006040">
    <property type="term" value="P:amino sugar metabolic process"/>
    <property type="evidence" value="ECO:0007669"/>
    <property type="project" value="InterPro"/>
</dbReference>
<dbReference type="UniPathway" id="UPA00544"/>
<dbReference type="SUPFAM" id="SSF53067">
    <property type="entry name" value="Actin-like ATPase domain"/>
    <property type="match status" value="1"/>
</dbReference>
<sequence>MLAIGMMSGTSLDGIDVALVEISDKKEASIRVSLLDFVTHPYQEKTVARIRDAMSLKHSNVLLICQLHVELGKLYGKAAKQMMEKHDLSGADIAYIANHGQTIYHDPTSEFPSTLQIGESAEITEITGVKTLSNFREADIAAGGQGAPIVPFTEYQLYHSSEKDRILVNIGGIANLTILARDGNLSSIIAFDTGPGNMMIDAAMQKFYQKKYDDGGKIAASGKVNQSLLNELMDHPYLSQQYPKTTGREMFGEEMTESLFQAYHLLPEDWVATFTAFTAKSLCQAFATFSKQQLEVIVAGGGAYNKTLMDWIRLESQCDVLTQEALGYSSEAKEAIAMAVLGKYTLEHTANNVPSATGARHAVILGKITDVR</sequence>
<comment type="pathway">
    <text evidence="1">Cell wall biogenesis; peptidoglycan recycling.</text>
</comment>
<evidence type="ECO:0000256" key="1">
    <source>
        <dbReference type="HAMAP-Rule" id="MF_01270"/>
    </source>
</evidence>
<accession>A0A0D6DZR4</accession>
<dbReference type="InterPro" id="IPR005338">
    <property type="entry name" value="Anhydro_N_Ac-Mur_kinase"/>
</dbReference>
<organism evidence="2 3">
    <name type="scientific">Pseudolactococcus piscium MKFS47</name>
    <dbReference type="NCBI Taxonomy" id="297352"/>
    <lineage>
        <taxon>Bacteria</taxon>
        <taxon>Bacillati</taxon>
        <taxon>Bacillota</taxon>
        <taxon>Bacilli</taxon>
        <taxon>Lactobacillales</taxon>
        <taxon>Streptococcaceae</taxon>
        <taxon>Pseudolactococcus</taxon>
    </lineage>
</organism>
<keyword evidence="1" id="KW-0547">Nucleotide-binding</keyword>
<comment type="similarity">
    <text evidence="1">Belongs to the anhydro-N-acetylmuramic acid kinase family.</text>
</comment>
<dbReference type="RefSeq" id="WP_047916420.1">
    <property type="nucleotide sequence ID" value="NZ_LN774769.1"/>
</dbReference>
<feature type="binding site" evidence="1">
    <location>
        <begin position="9"/>
        <end position="16"/>
    </location>
    <ligand>
        <name>ATP</name>
        <dbReference type="ChEBI" id="CHEBI:30616"/>
    </ligand>
</feature>
<dbReference type="PANTHER" id="PTHR30605:SF0">
    <property type="entry name" value="ANHYDRO-N-ACETYLMURAMIC ACID KINASE"/>
    <property type="match status" value="1"/>
</dbReference>
<evidence type="ECO:0000313" key="2">
    <source>
        <dbReference type="EMBL" id="CEN29453.1"/>
    </source>
</evidence>
<dbReference type="InterPro" id="IPR043129">
    <property type="entry name" value="ATPase_NBD"/>
</dbReference>
<dbReference type="GO" id="GO:0016773">
    <property type="term" value="F:phosphotransferase activity, alcohol group as acceptor"/>
    <property type="evidence" value="ECO:0007669"/>
    <property type="project" value="UniProtKB-UniRule"/>
</dbReference>
<reference evidence="3" key="1">
    <citation type="submission" date="2015-01" db="EMBL/GenBank/DDBJ databases">
        <authorList>
            <person name="Andreevskaya M."/>
        </authorList>
    </citation>
    <scope>NUCLEOTIDE SEQUENCE [LARGE SCALE GENOMIC DNA]</scope>
    <source>
        <strain evidence="3">MKFS47</strain>
    </source>
</reference>
<dbReference type="CDD" id="cd24050">
    <property type="entry name" value="ASKHA_NBD_ANMK"/>
    <property type="match status" value="1"/>
</dbReference>
<dbReference type="NCBIfam" id="NF007148">
    <property type="entry name" value="PRK09585.3-2"/>
    <property type="match status" value="1"/>
</dbReference>
<protein>
    <recommendedName>
        <fullName evidence="1">Anhydro-N-acetylmuramic acid kinase</fullName>
        <ecNumber evidence="1">2.7.1.170</ecNumber>
    </recommendedName>
    <alternativeName>
        <fullName evidence="1">AnhMurNAc kinase</fullName>
    </alternativeName>
</protein>
<dbReference type="STRING" id="1364.LP2241_50583"/>
<dbReference type="Pfam" id="PF03702">
    <property type="entry name" value="AnmK"/>
    <property type="match status" value="1"/>
</dbReference>
<dbReference type="KEGG" id="lpk:LACPI_2253"/>
<comment type="function">
    <text evidence="1">Catalyzes the specific phosphorylation of 1,6-anhydro-N-acetylmuramic acid (anhMurNAc) with the simultaneous cleavage of the 1,6-anhydro ring, generating MurNAc-6-P. Is required for the utilization of anhMurNAc either imported from the medium or derived from its own cell wall murein, and thus plays a role in cell wall recycling.</text>
</comment>
<dbReference type="NCBIfam" id="NF007142">
    <property type="entry name" value="PRK09585.2-1"/>
    <property type="match status" value="1"/>
</dbReference>
<dbReference type="PANTHER" id="PTHR30605">
    <property type="entry name" value="ANHYDRO-N-ACETYLMURAMIC ACID KINASE"/>
    <property type="match status" value="1"/>
</dbReference>
<dbReference type="GO" id="GO:0097175">
    <property type="term" value="P:1,6-anhydro-N-acetyl-beta-muramic acid catabolic process"/>
    <property type="evidence" value="ECO:0007669"/>
    <property type="project" value="UniProtKB-UniRule"/>
</dbReference>
<dbReference type="Proteomes" id="UP000033166">
    <property type="component" value="Chromosome I"/>
</dbReference>
<dbReference type="UniPathway" id="UPA00343"/>
<dbReference type="GO" id="GO:0016301">
    <property type="term" value="F:kinase activity"/>
    <property type="evidence" value="ECO:0007669"/>
    <property type="project" value="UniProtKB-KW"/>
</dbReference>
<dbReference type="GO" id="GO:0009254">
    <property type="term" value="P:peptidoglycan turnover"/>
    <property type="evidence" value="ECO:0007669"/>
    <property type="project" value="UniProtKB-UniRule"/>
</dbReference>
<proteinExistence type="inferred from homology"/>